<evidence type="ECO:0000256" key="2">
    <source>
        <dbReference type="SAM" id="SignalP"/>
    </source>
</evidence>
<sequence length="582" mass="63662">MKCSVATLAISAILSISQAAAVTFNVIAPGAQDVQVIVNNGSPVTLTAKDPSVPVFTGQADAAGKATYKYVVGGTAEGFERTLESGRTATRNDFFDRPITYANLPELPWPIPNRWARGGPETALFDSNYIPSIFVTGDPKQLDHIIKTVPCDLANVKLSFVDAEGVHTFDNVAFGIHGCGKKKNNAKQTWRWMMPNNQTVYNRSYFKIRHMEEDPTQLREKVYSDMLQAMGSYGNEANIVRLFINGQGFGTFNLLDDVIQYSYIQARFFAGAPQTTLGPLYDGGTGASFAYSPTGEYYSFVPNAVSPAGVAALDPICKEIANTNYKDDKAVAALAKNFDLDQFMRFMVVEYLTADWDGYWQLQSNDGAYQDPNDKKWYYLGQDFDATFGVNLAEPRDFVGASYKTFPAKFPHAVLINNLLQNPKMAATFETYLKDTVVQLFNNVTLTNRILQYHNFILPDLQWDRSIVQQSPGINFGWTFEQATQNLWQPVVAPNKNGGGANWGLIEWIVAKSDAVAKEFNLKITDHPLGPPNGNNGSSVSASGAGSGSTSANSSKHTSQASTLSASVLVLATLALSLAIVH</sequence>
<keyword evidence="2" id="KW-0732">Signal</keyword>
<dbReference type="InterPro" id="IPR014867">
    <property type="entry name" value="Spore_coat_CotH_CotH2/3/7"/>
</dbReference>
<proteinExistence type="predicted"/>
<dbReference type="EMBL" id="MCGT01000011">
    <property type="protein sequence ID" value="ORX55643.1"/>
    <property type="molecule type" value="Genomic_DNA"/>
</dbReference>
<evidence type="ECO:0008006" key="5">
    <source>
        <dbReference type="Google" id="ProtNLM"/>
    </source>
</evidence>
<dbReference type="PANTHER" id="PTHR40050">
    <property type="entry name" value="INNER SPORE COAT PROTEIN H"/>
    <property type="match status" value="1"/>
</dbReference>
<evidence type="ECO:0000313" key="3">
    <source>
        <dbReference type="EMBL" id="ORX55643.1"/>
    </source>
</evidence>
<feature type="signal peptide" evidence="2">
    <location>
        <begin position="1"/>
        <end position="19"/>
    </location>
</feature>
<name>A0A1X2GK65_9FUNG</name>
<dbReference type="STRING" id="101127.A0A1X2GK65"/>
<organism evidence="3 4">
    <name type="scientific">Hesseltinella vesiculosa</name>
    <dbReference type="NCBI Taxonomy" id="101127"/>
    <lineage>
        <taxon>Eukaryota</taxon>
        <taxon>Fungi</taxon>
        <taxon>Fungi incertae sedis</taxon>
        <taxon>Mucoromycota</taxon>
        <taxon>Mucoromycotina</taxon>
        <taxon>Mucoromycetes</taxon>
        <taxon>Mucorales</taxon>
        <taxon>Cunninghamellaceae</taxon>
        <taxon>Hesseltinella</taxon>
    </lineage>
</organism>
<keyword evidence="4" id="KW-1185">Reference proteome</keyword>
<dbReference type="OrthoDB" id="2387105at2759"/>
<gene>
    <name evidence="3" type="ORF">DM01DRAFT_1366842</name>
</gene>
<feature type="compositionally biased region" description="Low complexity" evidence="1">
    <location>
        <begin position="533"/>
        <end position="557"/>
    </location>
</feature>
<evidence type="ECO:0000313" key="4">
    <source>
        <dbReference type="Proteomes" id="UP000242146"/>
    </source>
</evidence>
<feature type="region of interest" description="Disordered" evidence="1">
    <location>
        <begin position="527"/>
        <end position="557"/>
    </location>
</feature>
<dbReference type="Proteomes" id="UP000242146">
    <property type="component" value="Unassembled WGS sequence"/>
</dbReference>
<reference evidence="3 4" key="1">
    <citation type="submission" date="2016-07" db="EMBL/GenBank/DDBJ databases">
        <title>Pervasive Adenine N6-methylation of Active Genes in Fungi.</title>
        <authorList>
            <consortium name="DOE Joint Genome Institute"/>
            <person name="Mondo S.J."/>
            <person name="Dannebaum R.O."/>
            <person name="Kuo R.C."/>
            <person name="Labutti K."/>
            <person name="Haridas S."/>
            <person name="Kuo A."/>
            <person name="Salamov A."/>
            <person name="Ahrendt S.R."/>
            <person name="Lipzen A."/>
            <person name="Sullivan W."/>
            <person name="Andreopoulos W.B."/>
            <person name="Clum A."/>
            <person name="Lindquist E."/>
            <person name="Daum C."/>
            <person name="Ramamoorthy G.K."/>
            <person name="Gryganskyi A."/>
            <person name="Culley D."/>
            <person name="Magnuson J.K."/>
            <person name="James T.Y."/>
            <person name="O'Malley M.A."/>
            <person name="Stajich J.E."/>
            <person name="Spatafora J.W."/>
            <person name="Visel A."/>
            <person name="Grigoriev I.V."/>
        </authorList>
    </citation>
    <scope>NUCLEOTIDE SEQUENCE [LARGE SCALE GENOMIC DNA]</scope>
    <source>
        <strain evidence="3 4">NRRL 3301</strain>
    </source>
</reference>
<evidence type="ECO:0000256" key="1">
    <source>
        <dbReference type="SAM" id="MobiDB-lite"/>
    </source>
</evidence>
<accession>A0A1X2GK65</accession>
<comment type="caution">
    <text evidence="3">The sequence shown here is derived from an EMBL/GenBank/DDBJ whole genome shotgun (WGS) entry which is preliminary data.</text>
</comment>
<feature type="chain" id="PRO_5012123227" description="Coth-domain-containing protein" evidence="2">
    <location>
        <begin position="20"/>
        <end position="582"/>
    </location>
</feature>
<dbReference type="PANTHER" id="PTHR40050:SF1">
    <property type="entry name" value="INNER SPORE COAT PROTEIN H"/>
    <property type="match status" value="1"/>
</dbReference>
<dbReference type="Pfam" id="PF08757">
    <property type="entry name" value="CotH"/>
    <property type="match status" value="1"/>
</dbReference>
<protein>
    <recommendedName>
        <fullName evidence="5">Coth-domain-containing protein</fullName>
    </recommendedName>
</protein>
<dbReference type="AlphaFoldDB" id="A0A1X2GK65"/>